<dbReference type="InterPro" id="IPR041581">
    <property type="entry name" value="Glyoxalase_6"/>
</dbReference>
<accession>A0ABS4PMQ6</accession>
<dbReference type="PANTHER" id="PTHR35908:SF1">
    <property type="entry name" value="CONSERVED PROTEIN"/>
    <property type="match status" value="1"/>
</dbReference>
<organism evidence="2 3">
    <name type="scientific">Amycolatopsis magusensis</name>
    <dbReference type="NCBI Taxonomy" id="882444"/>
    <lineage>
        <taxon>Bacteria</taxon>
        <taxon>Bacillati</taxon>
        <taxon>Actinomycetota</taxon>
        <taxon>Actinomycetes</taxon>
        <taxon>Pseudonocardiales</taxon>
        <taxon>Pseudonocardiaceae</taxon>
        <taxon>Amycolatopsis</taxon>
    </lineage>
</organism>
<dbReference type="InterPro" id="IPR029068">
    <property type="entry name" value="Glyas_Bleomycin-R_OHBP_Dase"/>
</dbReference>
<dbReference type="GO" id="GO:0016829">
    <property type="term" value="F:lyase activity"/>
    <property type="evidence" value="ECO:0007669"/>
    <property type="project" value="UniProtKB-KW"/>
</dbReference>
<name>A0ABS4PMQ6_9PSEU</name>
<dbReference type="RefSeq" id="WP_209663807.1">
    <property type="nucleotide sequence ID" value="NZ_JAGGMS010000001.1"/>
</dbReference>
<feature type="domain" description="VOC" evidence="1">
    <location>
        <begin position="7"/>
        <end position="125"/>
    </location>
</feature>
<evidence type="ECO:0000313" key="2">
    <source>
        <dbReference type="EMBL" id="MBP2180200.1"/>
    </source>
</evidence>
<dbReference type="SUPFAM" id="SSF54593">
    <property type="entry name" value="Glyoxalase/Bleomycin resistance protein/Dihydroxybiphenyl dioxygenase"/>
    <property type="match status" value="1"/>
</dbReference>
<keyword evidence="2" id="KW-0456">Lyase</keyword>
<gene>
    <name evidence="2" type="ORF">JOM49_001726</name>
</gene>
<evidence type="ECO:0000313" key="3">
    <source>
        <dbReference type="Proteomes" id="UP000741013"/>
    </source>
</evidence>
<evidence type="ECO:0000259" key="1">
    <source>
        <dbReference type="PROSITE" id="PS51819"/>
    </source>
</evidence>
<reference evidence="2 3" key="1">
    <citation type="submission" date="2021-03" db="EMBL/GenBank/DDBJ databases">
        <title>Sequencing the genomes of 1000 actinobacteria strains.</title>
        <authorList>
            <person name="Klenk H.-P."/>
        </authorList>
    </citation>
    <scope>NUCLEOTIDE SEQUENCE [LARGE SCALE GENOMIC DNA]</scope>
    <source>
        <strain evidence="2 3">DSM 45510</strain>
    </source>
</reference>
<dbReference type="CDD" id="cd06587">
    <property type="entry name" value="VOC"/>
    <property type="match status" value="1"/>
</dbReference>
<dbReference type="Proteomes" id="UP000741013">
    <property type="component" value="Unassembled WGS sequence"/>
</dbReference>
<dbReference type="Gene3D" id="3.10.180.10">
    <property type="entry name" value="2,3-Dihydroxybiphenyl 1,2-Dioxygenase, domain 1"/>
    <property type="match status" value="1"/>
</dbReference>
<protein>
    <submittedName>
        <fullName evidence="2">Enzyme related to lactoylglutathione lyase</fullName>
    </submittedName>
</protein>
<sequence length="125" mass="13705">MATAVPAFGSVVLDCADAPELAAFYARLLDWPDPEGDEGWMTLRNPDGGPKIEFQSVAEFRAPEWPSPKKPQQFHLDLTVTDMEAAHERAVRIGARLLDDTSYHDGSGFRVFADPAGHPFCLCAC</sequence>
<dbReference type="InterPro" id="IPR037523">
    <property type="entry name" value="VOC_core"/>
</dbReference>
<proteinExistence type="predicted"/>
<comment type="caution">
    <text evidence="2">The sequence shown here is derived from an EMBL/GenBank/DDBJ whole genome shotgun (WGS) entry which is preliminary data.</text>
</comment>
<dbReference type="EMBL" id="JAGGMS010000001">
    <property type="protein sequence ID" value="MBP2180200.1"/>
    <property type="molecule type" value="Genomic_DNA"/>
</dbReference>
<dbReference type="PROSITE" id="PS51819">
    <property type="entry name" value="VOC"/>
    <property type="match status" value="1"/>
</dbReference>
<dbReference type="Pfam" id="PF18029">
    <property type="entry name" value="Glyoxalase_6"/>
    <property type="match status" value="1"/>
</dbReference>
<dbReference type="PANTHER" id="PTHR35908">
    <property type="entry name" value="HYPOTHETICAL FUSION PROTEIN"/>
    <property type="match status" value="1"/>
</dbReference>
<keyword evidence="3" id="KW-1185">Reference proteome</keyword>